<evidence type="ECO:0000313" key="8">
    <source>
        <dbReference type="EMBL" id="MBI5128513.1"/>
    </source>
</evidence>
<comment type="caution">
    <text evidence="6">Lacks conserved residue(s) required for the propagation of feature annotation.</text>
</comment>
<comment type="caution">
    <text evidence="8">The sequence shown here is derived from an EMBL/GenBank/DDBJ whole genome shotgun (WGS) entry which is preliminary data.</text>
</comment>
<reference evidence="8" key="1">
    <citation type="submission" date="2020-07" db="EMBL/GenBank/DDBJ databases">
        <title>Huge and variable diversity of episymbiotic CPR bacteria and DPANN archaea in groundwater ecosystems.</title>
        <authorList>
            <person name="He C.Y."/>
            <person name="Keren R."/>
            <person name="Whittaker M."/>
            <person name="Farag I.F."/>
            <person name="Doudna J."/>
            <person name="Cate J.H.D."/>
            <person name="Banfield J.F."/>
        </authorList>
    </citation>
    <scope>NUCLEOTIDE SEQUENCE</scope>
    <source>
        <strain evidence="8">NC_groundwater_1818_Pr3_B-0.1um_66_35</strain>
    </source>
</reference>
<keyword evidence="3 6" id="KW-0808">Transferase</keyword>
<comment type="similarity">
    <text evidence="6">Belongs to the DarT ADP-ribosyltransferase family.</text>
</comment>
<dbReference type="GO" id="GO:0016779">
    <property type="term" value="F:nucleotidyltransferase activity"/>
    <property type="evidence" value="ECO:0007669"/>
    <property type="project" value="UniProtKB-UniRule"/>
</dbReference>
<feature type="domain" description="DarT" evidence="7">
    <location>
        <begin position="13"/>
        <end position="172"/>
    </location>
</feature>
<evidence type="ECO:0000313" key="9">
    <source>
        <dbReference type="Proteomes" id="UP000782519"/>
    </source>
</evidence>
<keyword evidence="1 6" id="KW-1277">Toxin-antitoxin system</keyword>
<name>A0A933W0P2_RHOPL</name>
<evidence type="ECO:0000256" key="4">
    <source>
        <dbReference type="ARBA" id="ARBA00022695"/>
    </source>
</evidence>
<evidence type="ECO:0000256" key="1">
    <source>
        <dbReference type="ARBA" id="ARBA00022649"/>
    </source>
</evidence>
<dbReference type="Pfam" id="PF14487">
    <property type="entry name" value="DarT"/>
    <property type="match status" value="1"/>
</dbReference>
<gene>
    <name evidence="8" type="ORF">HZA66_03655</name>
</gene>
<protein>
    <submittedName>
        <fullName evidence="8">DUF4433 domain-containing protein</fullName>
    </submittedName>
</protein>
<keyword evidence="4 6" id="KW-0548">Nucleotidyltransferase</keyword>
<evidence type="ECO:0000259" key="7">
    <source>
        <dbReference type="PROSITE" id="PS52018"/>
    </source>
</evidence>
<evidence type="ECO:0000256" key="3">
    <source>
        <dbReference type="ARBA" id="ARBA00022679"/>
    </source>
</evidence>
<dbReference type="AlphaFoldDB" id="A0A933W0P2"/>
<feature type="binding site" evidence="6">
    <location>
        <position position="56"/>
    </location>
    <ligand>
        <name>NAD(+)</name>
        <dbReference type="ChEBI" id="CHEBI:57540"/>
    </ligand>
</feature>
<dbReference type="Proteomes" id="UP000782519">
    <property type="component" value="Unassembled WGS sequence"/>
</dbReference>
<evidence type="ECO:0000256" key="2">
    <source>
        <dbReference type="ARBA" id="ARBA00022676"/>
    </source>
</evidence>
<feature type="active site" evidence="6">
    <location>
        <position position="157"/>
    </location>
</feature>
<proteinExistence type="inferred from homology"/>
<keyword evidence="2 6" id="KW-0328">Glycosyltransferase</keyword>
<comment type="catalytic activity">
    <reaction evidence="6">
        <text>a thymidine in DNA + NAD(+) = an N-(ADP-alpha-D-ribosyl)-thymidine in DNA + nicotinamide + H(+)</text>
        <dbReference type="Rhea" id="RHEA:71651"/>
        <dbReference type="Rhea" id="RHEA-COMP:13556"/>
        <dbReference type="Rhea" id="RHEA-COMP:18051"/>
        <dbReference type="ChEBI" id="CHEBI:15378"/>
        <dbReference type="ChEBI" id="CHEBI:17154"/>
        <dbReference type="ChEBI" id="CHEBI:57540"/>
        <dbReference type="ChEBI" id="CHEBI:137386"/>
        <dbReference type="ChEBI" id="CHEBI:191199"/>
    </reaction>
</comment>
<evidence type="ECO:0000256" key="5">
    <source>
        <dbReference type="ARBA" id="ARBA00023125"/>
    </source>
</evidence>
<sequence>MPIVAITSIDKIPCLYHFTDRRNLDSIKAQGGLHPLAELEKKGVVIPAAGGNQWSRDADAFKGMGKYVHLCFCEEHPMEFRARQDGRITESIFLKIDPSVLKFEGVKFAPDVSNKAGVELLDLAEAEKVIDFEVLYTRTEWSNQLIKERRKKVKKYEVLVPSFIPLKLIRNI</sequence>
<dbReference type="EMBL" id="JACRJB010000010">
    <property type="protein sequence ID" value="MBI5128513.1"/>
    <property type="molecule type" value="Genomic_DNA"/>
</dbReference>
<feature type="active site" description="Proton acceptor" evidence="6">
    <location>
        <position position="56"/>
    </location>
</feature>
<dbReference type="PROSITE" id="PS52018">
    <property type="entry name" value="DART"/>
    <property type="match status" value="1"/>
</dbReference>
<accession>A0A933W0P2</accession>
<dbReference type="InterPro" id="IPR029494">
    <property type="entry name" value="DarT"/>
</dbReference>
<organism evidence="8 9">
    <name type="scientific">Rhodopseudomonas palustris</name>
    <dbReference type="NCBI Taxonomy" id="1076"/>
    <lineage>
        <taxon>Bacteria</taxon>
        <taxon>Pseudomonadati</taxon>
        <taxon>Pseudomonadota</taxon>
        <taxon>Alphaproteobacteria</taxon>
        <taxon>Hyphomicrobiales</taxon>
        <taxon>Nitrobacteraceae</taxon>
        <taxon>Rhodopseudomonas</taxon>
    </lineage>
</organism>
<dbReference type="GO" id="GO:0003677">
    <property type="term" value="F:DNA binding"/>
    <property type="evidence" value="ECO:0007669"/>
    <property type="project" value="UniProtKB-UniRule"/>
</dbReference>
<dbReference type="GO" id="GO:0016757">
    <property type="term" value="F:glycosyltransferase activity"/>
    <property type="evidence" value="ECO:0007669"/>
    <property type="project" value="UniProtKB-UniRule"/>
</dbReference>
<keyword evidence="5 6" id="KW-0238">DNA-binding</keyword>
<evidence type="ECO:0000256" key="6">
    <source>
        <dbReference type="PROSITE-ProRule" id="PRU01362"/>
    </source>
</evidence>
<feature type="binding site" evidence="6">
    <location>
        <begin position="17"/>
        <end position="19"/>
    </location>
    <ligand>
        <name>NAD(+)</name>
        <dbReference type="ChEBI" id="CHEBI:57540"/>
    </ligand>
</feature>